<feature type="compositionally biased region" description="Polar residues" evidence="4">
    <location>
        <begin position="300"/>
        <end position="335"/>
    </location>
</feature>
<dbReference type="InterPro" id="IPR038348">
    <property type="entry name" value="SLED_sf"/>
</dbReference>
<feature type="region of interest" description="Disordered" evidence="4">
    <location>
        <begin position="1"/>
        <end position="49"/>
    </location>
</feature>
<keyword evidence="8" id="KW-1185">Reference proteome</keyword>
<feature type="region of interest" description="Disordered" evidence="4">
    <location>
        <begin position="207"/>
        <end position="348"/>
    </location>
</feature>
<feature type="compositionally biased region" description="Basic and acidic residues" evidence="4">
    <location>
        <begin position="214"/>
        <end position="238"/>
    </location>
</feature>
<feature type="compositionally biased region" description="Polar residues" evidence="4">
    <location>
        <begin position="1"/>
        <end position="14"/>
    </location>
</feature>
<dbReference type="PANTHER" id="PTHR12247">
    <property type="entry name" value="POLYCOMB GROUP PROTEIN"/>
    <property type="match status" value="1"/>
</dbReference>
<sequence length="348" mass="38169">MQSPQDSAITLPTQKNKKSDRIKPPGYPSVPKKGSSVKNTTTKKKGTQSGRKEKCIPVICSTSSTFLNALARDRGNISYDKDVVLGSSKIVMSTVCVYINKHGNCGPHLDQKKIQQLPDHFGPGPVNVVLRRTVQAFVDCAIQSKTVFGFLKPDHRGGEVITAAFDGEVHSIQLPPVNSASFVLRFLENLCHSLQCDNLLSSQPFSPYRGNTHSPEESDQNKPVEEDVTEKKITKRPSEQPLPYVAPLSPKQPKIIVHSSKEEVLPSEEDGMAKEEKLSEESKKSPLSSANYLSPARKNPISTHTPVSMNGSQSMPCTSSPKVVETKSSINSSQLEVEFEMQRESEGN</sequence>
<dbReference type="Ensembl" id="ENSMMST00000023094.1">
    <property type="protein sequence ID" value="ENSMMSP00000020928.1"/>
    <property type="gene ID" value="ENSMMSG00000015652.1"/>
</dbReference>
<dbReference type="PANTHER" id="PTHR12247:SF84">
    <property type="entry name" value="SEX COMB ON MIDLEG-LIKE PROTEIN 2"/>
    <property type="match status" value="1"/>
</dbReference>
<comment type="subcellular location">
    <subcellularLocation>
        <location evidence="1">Nucleus</location>
    </subcellularLocation>
</comment>
<dbReference type="GO" id="GO:0005634">
    <property type="term" value="C:nucleus"/>
    <property type="evidence" value="ECO:0007669"/>
    <property type="project" value="UniProtKB-SubCell"/>
</dbReference>
<evidence type="ECO:0000256" key="1">
    <source>
        <dbReference type="ARBA" id="ARBA00004123"/>
    </source>
</evidence>
<dbReference type="AlphaFoldDB" id="A0A8C6DVQ0"/>
<reference evidence="7" key="1">
    <citation type="submission" date="2025-08" db="UniProtKB">
        <authorList>
            <consortium name="Ensembl"/>
        </authorList>
    </citation>
    <scope>IDENTIFICATION</scope>
</reference>
<proteinExistence type="predicted"/>
<dbReference type="Proteomes" id="UP000694544">
    <property type="component" value="Unplaced"/>
</dbReference>
<organism evidence="7 8">
    <name type="scientific">Moschus moschiferus</name>
    <name type="common">Siberian musk deer</name>
    <name type="synonym">Moschus sibiricus</name>
    <dbReference type="NCBI Taxonomy" id="68415"/>
    <lineage>
        <taxon>Eukaryota</taxon>
        <taxon>Metazoa</taxon>
        <taxon>Chordata</taxon>
        <taxon>Craniata</taxon>
        <taxon>Vertebrata</taxon>
        <taxon>Euteleostomi</taxon>
        <taxon>Mammalia</taxon>
        <taxon>Eutheria</taxon>
        <taxon>Laurasiatheria</taxon>
        <taxon>Artiodactyla</taxon>
        <taxon>Ruminantia</taxon>
        <taxon>Pecora</taxon>
        <taxon>Moschidae</taxon>
        <taxon>Moschus</taxon>
    </lineage>
</organism>
<dbReference type="InterPro" id="IPR033763">
    <property type="entry name" value="SCML2_RBR"/>
</dbReference>
<dbReference type="InterPro" id="IPR021987">
    <property type="entry name" value="SLED"/>
</dbReference>
<gene>
    <name evidence="7" type="primary">SCML2</name>
</gene>
<accession>A0A8C6DVQ0</accession>
<evidence type="ECO:0000259" key="6">
    <source>
        <dbReference type="Pfam" id="PF17208"/>
    </source>
</evidence>
<keyword evidence="2" id="KW-0678">Repressor</keyword>
<evidence type="ECO:0000313" key="7">
    <source>
        <dbReference type="Ensembl" id="ENSMMSP00000020928.1"/>
    </source>
</evidence>
<dbReference type="GeneTree" id="ENSGT00940000159407"/>
<evidence type="ECO:0000259" key="5">
    <source>
        <dbReference type="Pfam" id="PF12140"/>
    </source>
</evidence>
<feature type="domain" description="Polycomb group protein RNA binding region" evidence="6">
    <location>
        <begin position="13"/>
        <end position="60"/>
    </location>
</feature>
<dbReference type="Pfam" id="PF17208">
    <property type="entry name" value="RBR"/>
    <property type="match status" value="1"/>
</dbReference>
<dbReference type="Gene3D" id="3.90.1150.190">
    <property type="entry name" value="SLED domain"/>
    <property type="match status" value="1"/>
</dbReference>
<name>A0A8C6DVQ0_MOSMO</name>
<evidence type="ECO:0000256" key="4">
    <source>
        <dbReference type="SAM" id="MobiDB-lite"/>
    </source>
</evidence>
<evidence type="ECO:0000256" key="3">
    <source>
        <dbReference type="ARBA" id="ARBA00023242"/>
    </source>
</evidence>
<dbReference type="GO" id="GO:0003682">
    <property type="term" value="F:chromatin binding"/>
    <property type="evidence" value="ECO:0007669"/>
    <property type="project" value="TreeGrafter"/>
</dbReference>
<reference evidence="7" key="2">
    <citation type="submission" date="2025-09" db="UniProtKB">
        <authorList>
            <consortium name="Ensembl"/>
        </authorList>
    </citation>
    <scope>IDENTIFICATION</scope>
</reference>
<feature type="compositionally biased region" description="Basic and acidic residues" evidence="4">
    <location>
        <begin position="271"/>
        <end position="284"/>
    </location>
</feature>
<keyword evidence="3" id="KW-0539">Nucleus</keyword>
<dbReference type="GO" id="GO:0042393">
    <property type="term" value="F:histone binding"/>
    <property type="evidence" value="ECO:0007669"/>
    <property type="project" value="TreeGrafter"/>
</dbReference>
<dbReference type="InterPro" id="IPR050548">
    <property type="entry name" value="PcG_chromatin_remod_factors"/>
</dbReference>
<dbReference type="Pfam" id="PF12140">
    <property type="entry name" value="SLED"/>
    <property type="match status" value="1"/>
</dbReference>
<dbReference type="GO" id="GO:0045892">
    <property type="term" value="P:negative regulation of DNA-templated transcription"/>
    <property type="evidence" value="ECO:0007669"/>
    <property type="project" value="TreeGrafter"/>
</dbReference>
<evidence type="ECO:0000313" key="8">
    <source>
        <dbReference type="Proteomes" id="UP000694544"/>
    </source>
</evidence>
<evidence type="ECO:0000256" key="2">
    <source>
        <dbReference type="ARBA" id="ARBA00022491"/>
    </source>
</evidence>
<protein>
    <submittedName>
        <fullName evidence="7">Scm polycomb group protein like 2</fullName>
    </submittedName>
</protein>
<feature type="domain" description="SLED" evidence="5">
    <location>
        <begin position="94"/>
        <end position="203"/>
    </location>
</feature>